<name>A0ACB9Q638_BAUVA</name>
<accession>A0ACB9Q638</accession>
<evidence type="ECO:0000313" key="2">
    <source>
        <dbReference type="Proteomes" id="UP000828941"/>
    </source>
</evidence>
<keyword evidence="2" id="KW-1185">Reference proteome</keyword>
<reference evidence="1 2" key="1">
    <citation type="journal article" date="2022" name="DNA Res.">
        <title>Chromosomal-level genome assembly of the orchid tree Bauhinia variegata (Leguminosae; Cercidoideae) supports the allotetraploid origin hypothesis of Bauhinia.</title>
        <authorList>
            <person name="Zhong Y."/>
            <person name="Chen Y."/>
            <person name="Zheng D."/>
            <person name="Pang J."/>
            <person name="Liu Y."/>
            <person name="Luo S."/>
            <person name="Meng S."/>
            <person name="Qian L."/>
            <person name="Wei D."/>
            <person name="Dai S."/>
            <person name="Zhou R."/>
        </authorList>
    </citation>
    <scope>NUCLEOTIDE SEQUENCE [LARGE SCALE GENOMIC DNA]</scope>
    <source>
        <strain evidence="1">BV-YZ2020</strain>
    </source>
</reference>
<dbReference type="EMBL" id="CM039426">
    <property type="protein sequence ID" value="KAI4356263.1"/>
    <property type="molecule type" value="Genomic_DNA"/>
</dbReference>
<protein>
    <submittedName>
        <fullName evidence="1">Uncharacterized protein</fullName>
    </submittedName>
</protein>
<proteinExistence type="predicted"/>
<sequence>MLQISKRLEQERVRVTLVTPLFFCKTLHKLPPSIALETISDGFDNGRQGEAAENKLYFDKFRQVGTETLSQLIEKLKRSGNFVDCVVYDAGLPWVLGVAKRFGIVGAVFMTQNIIKNISGKGLIVTWCPQLQVLADESVCCFVTHCGLNSTFEAMSLGVPMVAVPQWSDQPTNAKYIMDFWKMGLMAPVDENGIVRGEALKHCIKEIMETKKGIEIKRSTLNWKTSATLCRGKFSQKH</sequence>
<comment type="caution">
    <text evidence="1">The sequence shown here is derived from an EMBL/GenBank/DDBJ whole genome shotgun (WGS) entry which is preliminary data.</text>
</comment>
<dbReference type="Proteomes" id="UP000828941">
    <property type="component" value="Chromosome 1"/>
</dbReference>
<gene>
    <name evidence="1" type="ORF">L6164_000296</name>
</gene>
<organism evidence="1 2">
    <name type="scientific">Bauhinia variegata</name>
    <name type="common">Purple orchid tree</name>
    <name type="synonym">Phanera variegata</name>
    <dbReference type="NCBI Taxonomy" id="167791"/>
    <lineage>
        <taxon>Eukaryota</taxon>
        <taxon>Viridiplantae</taxon>
        <taxon>Streptophyta</taxon>
        <taxon>Embryophyta</taxon>
        <taxon>Tracheophyta</taxon>
        <taxon>Spermatophyta</taxon>
        <taxon>Magnoliopsida</taxon>
        <taxon>eudicotyledons</taxon>
        <taxon>Gunneridae</taxon>
        <taxon>Pentapetalae</taxon>
        <taxon>rosids</taxon>
        <taxon>fabids</taxon>
        <taxon>Fabales</taxon>
        <taxon>Fabaceae</taxon>
        <taxon>Cercidoideae</taxon>
        <taxon>Cercideae</taxon>
        <taxon>Bauhiniinae</taxon>
        <taxon>Bauhinia</taxon>
    </lineage>
</organism>
<evidence type="ECO:0000313" key="1">
    <source>
        <dbReference type="EMBL" id="KAI4356263.1"/>
    </source>
</evidence>